<comment type="similarity">
    <text evidence="1">Belongs to the beta type-B retroviral polymerase family. HERV class-II K(HML-2) pol subfamily.</text>
</comment>
<dbReference type="EC" id="3.1.26.4" evidence="2"/>
<dbReference type="PANTHER" id="PTHR33064">
    <property type="entry name" value="POL PROTEIN"/>
    <property type="match status" value="1"/>
</dbReference>
<organism evidence="4 5">
    <name type="scientific">Strix occidentalis caurina</name>
    <name type="common">northern spotted owl</name>
    <dbReference type="NCBI Taxonomy" id="311401"/>
    <lineage>
        <taxon>Eukaryota</taxon>
        <taxon>Metazoa</taxon>
        <taxon>Chordata</taxon>
        <taxon>Craniata</taxon>
        <taxon>Vertebrata</taxon>
        <taxon>Euteleostomi</taxon>
        <taxon>Archelosauria</taxon>
        <taxon>Archosauria</taxon>
        <taxon>Dinosauria</taxon>
        <taxon>Saurischia</taxon>
        <taxon>Theropoda</taxon>
        <taxon>Coelurosauria</taxon>
        <taxon>Aves</taxon>
        <taxon>Neognathae</taxon>
        <taxon>Neoaves</taxon>
        <taxon>Telluraves</taxon>
        <taxon>Strigiformes</taxon>
        <taxon>Strigidae</taxon>
        <taxon>Strix</taxon>
    </lineage>
</organism>
<keyword evidence="5" id="KW-1185">Reference proteome</keyword>
<evidence type="ECO:0000313" key="4">
    <source>
        <dbReference type="Ensembl" id="ENSSOCP00000004963.1"/>
    </source>
</evidence>
<dbReference type="InterPro" id="IPR043128">
    <property type="entry name" value="Rev_trsase/Diguanyl_cyclase"/>
</dbReference>
<dbReference type="PROSITE" id="PS50878">
    <property type="entry name" value="RT_POL"/>
    <property type="match status" value="1"/>
</dbReference>
<dbReference type="Pfam" id="PF17919">
    <property type="entry name" value="RT_RNaseH_2"/>
    <property type="match status" value="1"/>
</dbReference>
<dbReference type="InterPro" id="IPR043502">
    <property type="entry name" value="DNA/RNA_pol_sf"/>
</dbReference>
<dbReference type="InterPro" id="IPR051320">
    <property type="entry name" value="Viral_Replic_Matur_Polypro"/>
</dbReference>
<evidence type="ECO:0000256" key="2">
    <source>
        <dbReference type="ARBA" id="ARBA00012180"/>
    </source>
</evidence>
<reference evidence="4" key="1">
    <citation type="submission" date="2025-08" db="UniProtKB">
        <authorList>
            <consortium name="Ensembl"/>
        </authorList>
    </citation>
    <scope>IDENTIFICATION</scope>
</reference>
<dbReference type="SUPFAM" id="SSF56672">
    <property type="entry name" value="DNA/RNA polymerases"/>
    <property type="match status" value="1"/>
</dbReference>
<dbReference type="InterPro" id="IPR021109">
    <property type="entry name" value="Peptidase_aspartic_dom_sf"/>
</dbReference>
<dbReference type="InterPro" id="IPR000477">
    <property type="entry name" value="RT_dom"/>
</dbReference>
<accession>A0A8D0ESF2</accession>
<dbReference type="AlphaFoldDB" id="A0A8D0ESF2"/>
<dbReference type="FunFam" id="3.30.70.270:FF:000020">
    <property type="entry name" value="Transposon Tf2-6 polyprotein-like Protein"/>
    <property type="match status" value="1"/>
</dbReference>
<feature type="domain" description="Reverse transcriptase" evidence="3">
    <location>
        <begin position="159"/>
        <end position="351"/>
    </location>
</feature>
<dbReference type="Gene3D" id="3.30.70.270">
    <property type="match status" value="2"/>
</dbReference>
<dbReference type="Gene3D" id="3.10.20.370">
    <property type="match status" value="1"/>
</dbReference>
<reference evidence="4" key="2">
    <citation type="submission" date="2025-09" db="UniProtKB">
        <authorList>
            <consortium name="Ensembl"/>
        </authorList>
    </citation>
    <scope>IDENTIFICATION</scope>
</reference>
<dbReference type="InterPro" id="IPR041577">
    <property type="entry name" value="RT_RNaseH_2"/>
</dbReference>
<dbReference type="PANTHER" id="PTHR33064:SF36">
    <property type="entry name" value="CCHC-TYPE DOMAIN-CONTAINING PROTEIN"/>
    <property type="match status" value="1"/>
</dbReference>
<name>A0A8D0ESF2_STROC</name>
<sequence length="582" mass="65740">QDLMPLEDNYIMVKGATGQSEKAYFCKPLRYKLGKQWGIHKFLYMPNSPKALLGRDLLEQLGAIIKFKEGEITLEVNDQEFIQIMSLSLTSVPTEGRISEEIIDQVYPGVWATDVPGKAKNAPPVEVRLKEGQQPVRIKQYPLKREDQEGIQPVIEKFLQLGLLKECESNFNTPILPVRKPDGSYRVVQDLRAVNKITEDLYPVVANPYTLLTVLTPELTWFTVLDLKDAFFCLPLHEASQKIFAFEWENPKSGRKTQLTWTVLPQGFKNSPTIFGNQLAKDLESWEAPTPPEEGKLLQYVDDILIATKTKDACMTWTVSLLNFWGLQGYRVSKKKAQVMQREVIYLGYEISAGKRTLGQARKEAICQTPRPQTVKELRTFLGMTGWCRLWIYNYGLLVKPLYALTTTEQKHLQWNKETIQAFELLKKALMSAPALGLPDVSKPFFLFSHEKQGIALGILAQDLGPYRRAVAYFSKQLDTTAKGWPGCLRAVAAVVLNIQEARKFTLGQKMTVLVSHTVSAVLEAKGGHWLSPQRFLKYQAAMVEQDDVEIVVTNIVNPASFLSGNTGEPVQHDCLETTEVT</sequence>
<dbReference type="SUPFAM" id="SSF50630">
    <property type="entry name" value="Acid proteases"/>
    <property type="match status" value="1"/>
</dbReference>
<dbReference type="Gene3D" id="3.10.10.10">
    <property type="entry name" value="HIV Type 1 Reverse Transcriptase, subunit A, domain 1"/>
    <property type="match status" value="1"/>
</dbReference>
<evidence type="ECO:0000313" key="5">
    <source>
        <dbReference type="Proteomes" id="UP000694551"/>
    </source>
</evidence>
<evidence type="ECO:0000259" key="3">
    <source>
        <dbReference type="PROSITE" id="PS50878"/>
    </source>
</evidence>
<dbReference type="Proteomes" id="UP000694551">
    <property type="component" value="Unplaced"/>
</dbReference>
<protein>
    <recommendedName>
        <fullName evidence="2">ribonuclease H</fullName>
        <ecNumber evidence="2">3.1.26.4</ecNumber>
    </recommendedName>
</protein>
<dbReference type="Gene3D" id="2.40.70.10">
    <property type="entry name" value="Acid Proteases"/>
    <property type="match status" value="1"/>
</dbReference>
<dbReference type="GO" id="GO:0004523">
    <property type="term" value="F:RNA-DNA hybrid ribonuclease activity"/>
    <property type="evidence" value="ECO:0007669"/>
    <property type="project" value="UniProtKB-EC"/>
</dbReference>
<proteinExistence type="inferred from homology"/>
<dbReference type="Ensembl" id="ENSSOCT00000005111.1">
    <property type="protein sequence ID" value="ENSSOCP00000004963.1"/>
    <property type="gene ID" value="ENSSOCG00000003859.1"/>
</dbReference>
<evidence type="ECO:0000256" key="1">
    <source>
        <dbReference type="ARBA" id="ARBA00010879"/>
    </source>
</evidence>
<dbReference type="Pfam" id="PF00078">
    <property type="entry name" value="RVT_1"/>
    <property type="match status" value="1"/>
</dbReference>